<feature type="compositionally biased region" description="Low complexity" evidence="2">
    <location>
        <begin position="203"/>
        <end position="307"/>
    </location>
</feature>
<sequence>MRSIRVPLIGVAVAVATASGSALALPLPPSAPAAAAPAAGDAPDPGSTRSLPLAPLPGHERSEAPGTRAAQGLPRRDVEPFSLLGVVWDEPDAELHGTVQVRTRSTATGAWSPWQDLEVHQHDHAADPGTAEARSQAVRGGTAPLWVGDSDGVEVRVRPGASGGDAAAAPLPRGLRVELVHPGDGPADGAEPGARSAARDADAAPQDGAPQDGAPQAEPGSPAPAGTATGEPAEPAAAEPGTAEPGTTEPPTDPGTAAESAAAEPGADGASGTAPPAADGATTEPGGTEPGTAEPATDGATTDPGTAEPGTTDPPAEPGGTAQDVPGVLTAAEAAASAANADLVGIGATEIPELSKAQTEEGLPDTTAAKPYIGPRPRIVTRKGWGADEKLREPGFVYTKAVQVAFVHHSATGNNYTCAQAPSVLRGVYRYHTQSLGWRDLGYNFAVDKCGTVYEGRAGGVTRSVQGAHTMGFNTATTGIVVLGSFSSTAPPAQAVTGVARLTAWKLGIHAKDPRGRSPLVSGGGNLYKKGTKVQFNNVSGHRDGYSTACPGAKLYARLGAIRSTAAKYQGRP</sequence>
<evidence type="ECO:0000313" key="6">
    <source>
        <dbReference type="Proteomes" id="UP001056383"/>
    </source>
</evidence>
<dbReference type="Gene3D" id="3.40.80.10">
    <property type="entry name" value="Peptidoglycan recognition protein-like"/>
    <property type="match status" value="1"/>
</dbReference>
<dbReference type="SMART" id="SM00701">
    <property type="entry name" value="PGRP"/>
    <property type="match status" value="1"/>
</dbReference>
<dbReference type="InterPro" id="IPR002502">
    <property type="entry name" value="Amidase_domain"/>
</dbReference>
<feature type="region of interest" description="Disordered" evidence="2">
    <location>
        <begin position="122"/>
        <end position="145"/>
    </location>
</feature>
<protein>
    <submittedName>
        <fullName evidence="5">N-acetylmuramoyl-L-alanine amidase</fullName>
        <ecNumber evidence="5">3.5.1.28</ecNumber>
    </submittedName>
</protein>
<evidence type="ECO:0000256" key="3">
    <source>
        <dbReference type="SAM" id="SignalP"/>
    </source>
</evidence>
<dbReference type="Proteomes" id="UP001056383">
    <property type="component" value="Chromosome"/>
</dbReference>
<reference evidence="5" key="1">
    <citation type="submission" date="2022-04" db="EMBL/GenBank/DDBJ databases">
        <title>Systematic whole-genome sequencing reveals an unexpected diversity among actinomycetoma pathogens and provides insights into their antibacterial susceptibilities.</title>
        <authorList>
            <person name="Watson A.K."/>
            <person name="Kepplinger B."/>
            <person name="Bakhiet S.M."/>
            <person name="Mhmoud N.A."/>
            <person name="Chapman J."/>
            <person name="Allenby N."/>
            <person name="Mickiewicz K."/>
            <person name="Goodfellow M."/>
            <person name="Fahal A.H."/>
            <person name="Errington J."/>
        </authorList>
    </citation>
    <scope>NUCLEOTIDE SEQUENCE</scope>
    <source>
        <strain evidence="5">SD 504</strain>
    </source>
</reference>
<evidence type="ECO:0000256" key="1">
    <source>
        <dbReference type="ARBA" id="ARBA00007553"/>
    </source>
</evidence>
<name>A0ABY4TDP2_9ACTN</name>
<dbReference type="EC" id="3.5.1.28" evidence="5"/>
<dbReference type="SUPFAM" id="SSF55846">
    <property type="entry name" value="N-acetylmuramoyl-L-alanine amidase-like"/>
    <property type="match status" value="1"/>
</dbReference>
<keyword evidence="6" id="KW-1185">Reference proteome</keyword>
<feature type="compositionally biased region" description="Low complexity" evidence="2">
    <location>
        <begin position="182"/>
        <end position="196"/>
    </location>
</feature>
<feature type="region of interest" description="Disordered" evidence="2">
    <location>
        <begin position="355"/>
        <end position="374"/>
    </location>
</feature>
<comment type="similarity">
    <text evidence="1">Belongs to the N-acetylmuramoyl-L-alanine amidase 2 family.</text>
</comment>
<dbReference type="RefSeq" id="WP_029553649.1">
    <property type="nucleotide sequence ID" value="NZ_CP095474.1"/>
</dbReference>
<dbReference type="CDD" id="cd06583">
    <property type="entry name" value="PGRP"/>
    <property type="match status" value="1"/>
</dbReference>
<feature type="domain" description="Peptidoglycan recognition protein family" evidence="4">
    <location>
        <begin position="377"/>
        <end position="525"/>
    </location>
</feature>
<keyword evidence="5" id="KW-0378">Hydrolase</keyword>
<dbReference type="PANTHER" id="PTHR11022">
    <property type="entry name" value="PEPTIDOGLYCAN RECOGNITION PROTEIN"/>
    <property type="match status" value="1"/>
</dbReference>
<dbReference type="Pfam" id="PF01510">
    <property type="entry name" value="Amidase_2"/>
    <property type="match status" value="1"/>
</dbReference>
<evidence type="ECO:0000313" key="5">
    <source>
        <dbReference type="EMBL" id="URN16340.1"/>
    </source>
</evidence>
<dbReference type="GO" id="GO:0008745">
    <property type="term" value="F:N-acetylmuramoyl-L-alanine amidase activity"/>
    <property type="evidence" value="ECO:0007669"/>
    <property type="project" value="UniProtKB-EC"/>
</dbReference>
<organism evidence="5 6">
    <name type="scientific">Streptomyces sudanensis</name>
    <dbReference type="NCBI Taxonomy" id="436397"/>
    <lineage>
        <taxon>Bacteria</taxon>
        <taxon>Bacillati</taxon>
        <taxon>Actinomycetota</taxon>
        <taxon>Actinomycetes</taxon>
        <taxon>Kitasatosporales</taxon>
        <taxon>Streptomycetaceae</taxon>
        <taxon>Streptomyces</taxon>
    </lineage>
</organism>
<dbReference type="InterPro" id="IPR036505">
    <property type="entry name" value="Amidase/PGRP_sf"/>
</dbReference>
<gene>
    <name evidence="5" type="ORF">MW084_10735</name>
</gene>
<proteinExistence type="inferred from homology"/>
<dbReference type="PANTHER" id="PTHR11022:SF41">
    <property type="entry name" value="PEPTIDOGLYCAN-RECOGNITION PROTEIN LC-RELATED"/>
    <property type="match status" value="1"/>
</dbReference>
<feature type="region of interest" description="Disordered" evidence="2">
    <location>
        <begin position="30"/>
        <end position="74"/>
    </location>
</feature>
<feature type="region of interest" description="Disordered" evidence="2">
    <location>
        <begin position="177"/>
        <end position="324"/>
    </location>
</feature>
<keyword evidence="3" id="KW-0732">Signal</keyword>
<evidence type="ECO:0000259" key="4">
    <source>
        <dbReference type="SMART" id="SM00701"/>
    </source>
</evidence>
<feature type="signal peptide" evidence="3">
    <location>
        <begin position="1"/>
        <end position="24"/>
    </location>
</feature>
<accession>A0ABY4TDP2</accession>
<feature type="chain" id="PRO_5045975195" evidence="3">
    <location>
        <begin position="25"/>
        <end position="573"/>
    </location>
</feature>
<feature type="compositionally biased region" description="Low complexity" evidence="2">
    <location>
        <begin position="32"/>
        <end position="46"/>
    </location>
</feature>
<dbReference type="InterPro" id="IPR006619">
    <property type="entry name" value="PGRP_domain_met/bac"/>
</dbReference>
<dbReference type="InterPro" id="IPR015510">
    <property type="entry name" value="PGRP"/>
</dbReference>
<dbReference type="EMBL" id="CP095474">
    <property type="protein sequence ID" value="URN16340.1"/>
    <property type="molecule type" value="Genomic_DNA"/>
</dbReference>
<evidence type="ECO:0000256" key="2">
    <source>
        <dbReference type="SAM" id="MobiDB-lite"/>
    </source>
</evidence>